<sequence>MKKKILSLLIISVMALNLTGCAMFESKISDIKGNLVGNGYTIDTFDNYGKRVMTTTGDKINIQGNPVETTSYDSDGSIITGYELSSVITITIDGQEIESCGDTCIFTQKGLEPNVDFTQEDIESNDNGKLSNNTYIANIINKYKNKFGKSRVVVIKSQLGQPITAYSGDKVYWTVPKKLPKMTKLMIDGKALYIHRANYQIIDTSLLN</sequence>
<keyword evidence="4" id="KW-1185">Reference proteome</keyword>
<dbReference type="EMBL" id="JAJDKZ010000002">
    <property type="protein sequence ID" value="MCB8609221.1"/>
    <property type="molecule type" value="Genomic_DNA"/>
</dbReference>
<reference evidence="3" key="2">
    <citation type="journal article" date="2019" name="Int. J. Syst. Evol. Microbiol.">
        <title>Faecalibacillus intestinalis gen. nov., sp. nov. and Faecalibacillus faecis sp. nov., isolated from human faeces.</title>
        <authorList>
            <person name="Seo B."/>
            <person name="Jeon K."/>
            <person name="Baek I."/>
            <person name="Lee Y.M."/>
            <person name="Baek K."/>
            <person name="Ko G."/>
        </authorList>
    </citation>
    <scope>NUCLEOTIDE SEQUENCE</scope>
    <source>
        <strain evidence="3">SNUG30370</strain>
    </source>
</reference>
<evidence type="ECO:0000313" key="3">
    <source>
        <dbReference type="EMBL" id="PST41215.1"/>
    </source>
</evidence>
<dbReference type="EMBL" id="PYLP01000003">
    <property type="protein sequence ID" value="PST41215.1"/>
    <property type="molecule type" value="Genomic_DNA"/>
</dbReference>
<name>A0A2T3G0Y3_9FIRM</name>
<reference evidence="2" key="3">
    <citation type="submission" date="2021-10" db="EMBL/GenBank/DDBJ databases">
        <title>Collection of gut derived symbiotic bacterial strains cultured from healthy donors.</title>
        <authorList>
            <person name="Lin H."/>
            <person name="Littmann E."/>
            <person name="Kohout C."/>
            <person name="Pamer E.G."/>
        </authorList>
    </citation>
    <scope>NUCLEOTIDE SEQUENCE</scope>
    <source>
        <strain evidence="2">DFI.4.48</strain>
    </source>
</reference>
<dbReference type="Proteomes" id="UP000241201">
    <property type="component" value="Unassembled WGS sequence"/>
</dbReference>
<evidence type="ECO:0000313" key="4">
    <source>
        <dbReference type="Proteomes" id="UP000241201"/>
    </source>
</evidence>
<feature type="chain" id="PRO_5015511975" evidence="1">
    <location>
        <begin position="25"/>
        <end position="208"/>
    </location>
</feature>
<dbReference type="RefSeq" id="WP_106987371.1">
    <property type="nucleotide sequence ID" value="NZ_DBGDQT010000163.1"/>
</dbReference>
<dbReference type="InterPro" id="IPR032484">
    <property type="entry name" value="DUF5052"/>
</dbReference>
<evidence type="ECO:0000313" key="2">
    <source>
        <dbReference type="EMBL" id="MCB8609221.1"/>
    </source>
</evidence>
<reference evidence="4" key="1">
    <citation type="submission" date="2018-03" db="EMBL/GenBank/DDBJ databases">
        <title>Lachnoclostridium SNUG30370 gen.nov., sp.nov., isolated from human faeces.</title>
        <authorList>
            <person name="Seo B."/>
            <person name="Jeon K."/>
            <person name="Ko G."/>
        </authorList>
    </citation>
    <scope>NUCLEOTIDE SEQUENCE [LARGE SCALE GENOMIC DNA]</scope>
    <source>
        <strain evidence="4">SNUG30370</strain>
    </source>
</reference>
<feature type="signal peptide" evidence="1">
    <location>
        <begin position="1"/>
        <end position="24"/>
    </location>
</feature>
<dbReference type="Pfam" id="PF16475">
    <property type="entry name" value="DUF5052"/>
    <property type="match status" value="1"/>
</dbReference>
<evidence type="ECO:0000256" key="1">
    <source>
        <dbReference type="SAM" id="SignalP"/>
    </source>
</evidence>
<keyword evidence="1" id="KW-0732">Signal</keyword>
<dbReference type="GeneID" id="77470162"/>
<proteinExistence type="predicted"/>
<comment type="caution">
    <text evidence="3">The sequence shown here is derived from an EMBL/GenBank/DDBJ whole genome shotgun (WGS) entry which is preliminary data.</text>
</comment>
<accession>A0A2T3G0Y3</accession>
<dbReference type="Proteomes" id="UP001198439">
    <property type="component" value="Unassembled WGS sequence"/>
</dbReference>
<organism evidence="3 4">
    <name type="scientific">Faecalibacillus faecis</name>
    <dbReference type="NCBI Taxonomy" id="1982628"/>
    <lineage>
        <taxon>Bacteria</taxon>
        <taxon>Bacillati</taxon>
        <taxon>Bacillota</taxon>
        <taxon>Erysipelotrichia</taxon>
        <taxon>Erysipelotrichales</taxon>
        <taxon>Coprobacillaceae</taxon>
        <taxon>Faecalibacillus</taxon>
    </lineage>
</organism>
<dbReference type="AlphaFoldDB" id="A0A2T3G0Y3"/>
<gene>
    <name evidence="3" type="ORF">C7U55_03465</name>
    <name evidence="2" type="ORF">LJD69_01265</name>
</gene>
<protein>
    <submittedName>
        <fullName evidence="3">DUF5052 domain-containing protein</fullName>
    </submittedName>
    <submittedName>
        <fullName evidence="2">DUF5052 family protein</fullName>
    </submittedName>
</protein>